<dbReference type="PANTHER" id="PTHR30203:SF30">
    <property type="entry name" value="OUTER MEMBRANE PROTEIN-RELATED"/>
    <property type="match status" value="1"/>
</dbReference>
<evidence type="ECO:0000313" key="2">
    <source>
        <dbReference type="EMBL" id="KAA6129835.1"/>
    </source>
</evidence>
<evidence type="ECO:0000313" key="3">
    <source>
        <dbReference type="Proteomes" id="UP000324324"/>
    </source>
</evidence>
<dbReference type="InterPro" id="IPR010131">
    <property type="entry name" value="MdtP/NodT-like"/>
</dbReference>
<keyword evidence="3" id="KW-1185">Reference proteome</keyword>
<reference evidence="2 3" key="1">
    <citation type="submission" date="2019-09" db="EMBL/GenBank/DDBJ databases">
        <title>Isolation of a novel species in the genus Cupriavidus from patients with sepsis using whole genome sequencing.</title>
        <authorList>
            <person name="Kweon O.J."/>
            <person name="Lee M.-K."/>
        </authorList>
    </citation>
    <scope>NUCLEOTIDE SEQUENCE [LARGE SCALE GENOMIC DNA]</scope>
    <source>
        <strain evidence="2 3">MKL-01</strain>
    </source>
</reference>
<comment type="similarity">
    <text evidence="1">Belongs to the outer membrane factor (OMF) (TC 1.B.17) family.</text>
</comment>
<proteinExistence type="inferred from homology"/>
<gene>
    <name evidence="2" type="ORF">F1599_04460</name>
</gene>
<comment type="caution">
    <text evidence="2">The sequence shown here is derived from an EMBL/GenBank/DDBJ whole genome shotgun (WGS) entry which is preliminary data.</text>
</comment>
<dbReference type="AlphaFoldDB" id="A0A5M8B5F6"/>
<organism evidence="2 3">
    <name type="scientific">Cupriavidus cauae</name>
    <dbReference type="NCBI Taxonomy" id="2608999"/>
    <lineage>
        <taxon>Bacteria</taxon>
        <taxon>Pseudomonadati</taxon>
        <taxon>Pseudomonadota</taxon>
        <taxon>Betaproteobacteria</taxon>
        <taxon>Burkholderiales</taxon>
        <taxon>Burkholderiaceae</taxon>
        <taxon>Cupriavidus</taxon>
    </lineage>
</organism>
<evidence type="ECO:0000256" key="1">
    <source>
        <dbReference type="ARBA" id="ARBA00007613"/>
    </source>
</evidence>
<name>A0A5M8B5F6_9BURK</name>
<dbReference type="Proteomes" id="UP000324324">
    <property type="component" value="Unassembled WGS sequence"/>
</dbReference>
<sequence length="469" mass="49339">MLLGAPARFAAAAPPPAAVAPQPDGECRAPGAGATLTLSEARALALRCNLDLLAARRAVQAAEADIRIAGQRPNPVLSLGVENINPHAGVGAGSWRNKTVDSTVRIDQVIETANKAGLRVKTAQAASVAAGRQVQAATVQQMAALEQAFFDAAVSQQRVDVLAQTLALYERTEQANKTRYKAGDLARADVTRLELDALRARADWREARADHQRDLAELAQRIGIPGTLQDVALSPRWPGLAEPVPSLDEQALQARPDVAVAQARLQAAAAARELARAARVPDVTVGAQAERYPASATNQQGSGNSFGVFVSIPLYLRHSYGGEAQRAEVDYYAALDERNRVLLAAGNEVGRLRTALDAARESLRQIDEAVLPAAERVAADAEFAFGKGAIGVLELLDARRALRQTRLDAAQARGAYAKALSAYLAATRTADEAAAAAPAGAADLPLQDVAPLPFRPLAGHVPAFPIPSP</sequence>
<protein>
    <submittedName>
        <fullName evidence="2">TolC family protein</fullName>
    </submittedName>
</protein>
<dbReference type="GO" id="GO:0015562">
    <property type="term" value="F:efflux transmembrane transporter activity"/>
    <property type="evidence" value="ECO:0007669"/>
    <property type="project" value="InterPro"/>
</dbReference>
<accession>A0A5M8B5F6</accession>
<dbReference type="EMBL" id="VWRN01000016">
    <property type="protein sequence ID" value="KAA6129835.1"/>
    <property type="molecule type" value="Genomic_DNA"/>
</dbReference>
<dbReference type="Pfam" id="PF02321">
    <property type="entry name" value="OEP"/>
    <property type="match status" value="2"/>
</dbReference>
<dbReference type="PANTHER" id="PTHR30203">
    <property type="entry name" value="OUTER MEMBRANE CATION EFFLUX PROTEIN"/>
    <property type="match status" value="1"/>
</dbReference>
<dbReference type="InterPro" id="IPR003423">
    <property type="entry name" value="OMP_efflux"/>
</dbReference>
<dbReference type="Gene3D" id="1.20.1600.10">
    <property type="entry name" value="Outer membrane efflux proteins (OEP)"/>
    <property type="match status" value="1"/>
</dbReference>
<dbReference type="SUPFAM" id="SSF56954">
    <property type="entry name" value="Outer membrane efflux proteins (OEP)"/>
    <property type="match status" value="1"/>
</dbReference>